<keyword evidence="2 4" id="KW-0863">Zinc-finger</keyword>
<feature type="compositionally biased region" description="Acidic residues" evidence="5">
    <location>
        <begin position="613"/>
        <end position="623"/>
    </location>
</feature>
<dbReference type="Pfam" id="PF05495">
    <property type="entry name" value="zf-CHY"/>
    <property type="match status" value="1"/>
</dbReference>
<dbReference type="OrthoDB" id="411372at2759"/>
<dbReference type="PROSITE" id="PS00028">
    <property type="entry name" value="ZINC_FINGER_C2H2_1"/>
    <property type="match status" value="1"/>
</dbReference>
<dbReference type="PROSITE" id="PS51266">
    <property type="entry name" value="ZF_CHY"/>
    <property type="match status" value="1"/>
</dbReference>
<sequence>MSYMVSEYIIRPALQQVRRFSRSSVRSETDRPDSPCRSKDCLPINRDDAISETGEGSFPKDRDENTSPPTASPSSLIPHLGCEDVEPELQRDRSIFSHNPPTTVAPNAISTTSESGVASAAGGQTVTRERDTSDVSMTSAPAAESDRTDAQASSARDAAPPVAERPDPLPEDDGMGALRKRILEVQAMQLPPTDQARLMHLILMENYNKKSRAVPEEDRPISPSSSVGWEQKPTQGVLDSFIWNHLLGEEAPAEKFRLTEDDIRPTFAPLKPGEEESEYRALGCEHYKRNVKSECSICGRWYTCRFCHDKIESHAMIAKDTRNMLCMYCGVAQKAGEACVSCGETAAMYYCLICKLWNNDPDRSIYHCPDCGICRVGRGLGKDFFHCKTCNACLNINFENRHKCIERLLDCDCPICGEYMFNTTRGICHMKCGHTLHKDCWDEHIKHAYKCPICSKSIVNMETQFRRLDIAIETQPMPEKFQDTRAIVSCNDCSAKTTVKYHWLGLKCAVCQSYNTSQLQILGEDDSRGTASAAVPDVQATEPLLVSSSTELLQSSTASVARDIPRRRRHSSNLMQLSTDNLNLRPPEIGSYTVQERFARSVSPTAINHPGGDMDDSDEEDKEDMIGLWRRVPRSITSNDDDQDEEEYDSDDDSVSSTADDMDEDDAEDEEDEINLFGHR</sequence>
<dbReference type="SUPFAM" id="SSF161245">
    <property type="entry name" value="Zinc hairpin stack"/>
    <property type="match status" value="1"/>
</dbReference>
<protein>
    <recommendedName>
        <fullName evidence="11">RING finger protein C2F3.16</fullName>
    </recommendedName>
</protein>
<gene>
    <name evidence="9" type="ORF">PFICI_08615</name>
</gene>
<evidence type="ECO:0000313" key="10">
    <source>
        <dbReference type="Proteomes" id="UP000030651"/>
    </source>
</evidence>
<dbReference type="PANTHER" id="PTHR21319:SF0">
    <property type="entry name" value="AND RING FINGER DOMAIN PROTEIN, PUTATIVE (AFU_ORTHOLOGUE AFUA_1G08900)-RELATED"/>
    <property type="match status" value="1"/>
</dbReference>
<dbReference type="InterPro" id="IPR013087">
    <property type="entry name" value="Znf_C2H2_type"/>
</dbReference>
<dbReference type="InterPro" id="IPR013083">
    <property type="entry name" value="Znf_RING/FYVE/PHD"/>
</dbReference>
<evidence type="ECO:0000256" key="2">
    <source>
        <dbReference type="ARBA" id="ARBA00022771"/>
    </source>
</evidence>
<dbReference type="GO" id="GO:0005634">
    <property type="term" value="C:nucleus"/>
    <property type="evidence" value="ECO:0007669"/>
    <property type="project" value="TreeGrafter"/>
</dbReference>
<proteinExistence type="predicted"/>
<dbReference type="Proteomes" id="UP000030651">
    <property type="component" value="Unassembled WGS sequence"/>
</dbReference>
<name>W3X088_PESFW</name>
<feature type="compositionally biased region" description="Polar residues" evidence="5">
    <location>
        <begin position="66"/>
        <end position="75"/>
    </location>
</feature>
<dbReference type="Pfam" id="PF13639">
    <property type="entry name" value="zf-RING_2"/>
    <property type="match status" value="1"/>
</dbReference>
<dbReference type="STRING" id="1229662.W3X088"/>
<feature type="domain" description="CTCHY-type" evidence="8">
    <location>
        <begin position="346"/>
        <end position="412"/>
    </location>
</feature>
<dbReference type="KEGG" id="pfy:PFICI_08615"/>
<dbReference type="GO" id="GO:0008270">
    <property type="term" value="F:zinc ion binding"/>
    <property type="evidence" value="ECO:0007669"/>
    <property type="project" value="UniProtKB-KW"/>
</dbReference>
<dbReference type="Gene3D" id="2.20.28.10">
    <property type="match status" value="1"/>
</dbReference>
<evidence type="ECO:0000259" key="6">
    <source>
        <dbReference type="PROSITE" id="PS50089"/>
    </source>
</evidence>
<dbReference type="InterPro" id="IPR001841">
    <property type="entry name" value="Znf_RING"/>
</dbReference>
<dbReference type="GO" id="GO:0006511">
    <property type="term" value="P:ubiquitin-dependent protein catabolic process"/>
    <property type="evidence" value="ECO:0007669"/>
    <property type="project" value="TreeGrafter"/>
</dbReference>
<feature type="domain" description="RING-type" evidence="6">
    <location>
        <begin position="413"/>
        <end position="455"/>
    </location>
</feature>
<dbReference type="Gene3D" id="3.30.40.10">
    <property type="entry name" value="Zinc/RING finger domain, C3HC4 (zinc finger)"/>
    <property type="match status" value="1"/>
</dbReference>
<dbReference type="GO" id="GO:0061630">
    <property type="term" value="F:ubiquitin protein ligase activity"/>
    <property type="evidence" value="ECO:0007669"/>
    <property type="project" value="TreeGrafter"/>
</dbReference>
<evidence type="ECO:0000313" key="9">
    <source>
        <dbReference type="EMBL" id="ETS78762.1"/>
    </source>
</evidence>
<dbReference type="InParanoid" id="W3X088"/>
<keyword evidence="3" id="KW-0862">Zinc</keyword>
<feature type="compositionally biased region" description="Polar residues" evidence="5">
    <location>
        <begin position="96"/>
        <end position="126"/>
    </location>
</feature>
<dbReference type="HOGENOM" id="CLU_013368_4_3_1"/>
<accession>W3X088</accession>
<evidence type="ECO:0000256" key="1">
    <source>
        <dbReference type="ARBA" id="ARBA00022723"/>
    </source>
</evidence>
<dbReference type="eggNOG" id="KOG1940">
    <property type="taxonomic scope" value="Eukaryota"/>
</dbReference>
<dbReference type="EMBL" id="KI912114">
    <property type="protein sequence ID" value="ETS78762.1"/>
    <property type="molecule type" value="Genomic_DNA"/>
</dbReference>
<feature type="region of interest" description="Disordered" evidence="5">
    <location>
        <begin position="19"/>
        <end position="175"/>
    </location>
</feature>
<dbReference type="PANTHER" id="PTHR21319">
    <property type="entry name" value="RING FINGER AND CHY ZINC FINGER DOMAIN-CONTAINING PROTEIN 1"/>
    <property type="match status" value="1"/>
</dbReference>
<dbReference type="RefSeq" id="XP_007835387.1">
    <property type="nucleotide sequence ID" value="XM_007837196.1"/>
</dbReference>
<dbReference type="OMA" id="METQFRN"/>
<evidence type="ECO:0000256" key="5">
    <source>
        <dbReference type="SAM" id="MobiDB-lite"/>
    </source>
</evidence>
<evidence type="ECO:0008006" key="11">
    <source>
        <dbReference type="Google" id="ProtNLM"/>
    </source>
</evidence>
<dbReference type="InterPro" id="IPR017921">
    <property type="entry name" value="Znf_CTCHY"/>
</dbReference>
<keyword evidence="1" id="KW-0479">Metal-binding</keyword>
<reference evidence="10" key="1">
    <citation type="journal article" date="2015" name="BMC Genomics">
        <title>Genomic and transcriptomic analysis of the endophytic fungus Pestalotiopsis fici reveals its lifestyle and high potential for synthesis of natural products.</title>
        <authorList>
            <person name="Wang X."/>
            <person name="Zhang X."/>
            <person name="Liu L."/>
            <person name="Xiang M."/>
            <person name="Wang W."/>
            <person name="Sun X."/>
            <person name="Che Y."/>
            <person name="Guo L."/>
            <person name="Liu G."/>
            <person name="Guo L."/>
            <person name="Wang C."/>
            <person name="Yin W.B."/>
            <person name="Stadler M."/>
            <person name="Zhang X."/>
            <person name="Liu X."/>
        </authorList>
    </citation>
    <scope>NUCLEOTIDE SEQUENCE [LARGE SCALE GENOMIC DNA]</scope>
    <source>
        <strain evidence="10">W106-1 / CGMCC3.15140</strain>
    </source>
</reference>
<dbReference type="SUPFAM" id="SSF161219">
    <property type="entry name" value="CHY zinc finger-like"/>
    <property type="match status" value="1"/>
</dbReference>
<keyword evidence="10" id="KW-1185">Reference proteome</keyword>
<dbReference type="Pfam" id="PF14599">
    <property type="entry name" value="zinc_ribbon_6"/>
    <property type="match status" value="1"/>
</dbReference>
<dbReference type="InterPro" id="IPR008913">
    <property type="entry name" value="Znf_CHY"/>
</dbReference>
<organism evidence="9 10">
    <name type="scientific">Pestalotiopsis fici (strain W106-1 / CGMCC3.15140)</name>
    <dbReference type="NCBI Taxonomy" id="1229662"/>
    <lineage>
        <taxon>Eukaryota</taxon>
        <taxon>Fungi</taxon>
        <taxon>Dikarya</taxon>
        <taxon>Ascomycota</taxon>
        <taxon>Pezizomycotina</taxon>
        <taxon>Sordariomycetes</taxon>
        <taxon>Xylariomycetidae</taxon>
        <taxon>Amphisphaeriales</taxon>
        <taxon>Sporocadaceae</taxon>
        <taxon>Pestalotiopsis</taxon>
    </lineage>
</organism>
<evidence type="ECO:0000256" key="3">
    <source>
        <dbReference type="ARBA" id="ARBA00022833"/>
    </source>
</evidence>
<dbReference type="InterPro" id="IPR037274">
    <property type="entry name" value="Znf_CHY_sf"/>
</dbReference>
<dbReference type="PROSITE" id="PS50089">
    <property type="entry name" value="ZF_RING_2"/>
    <property type="match status" value="1"/>
</dbReference>
<feature type="region of interest" description="Disordered" evidence="5">
    <location>
        <begin position="600"/>
        <end position="680"/>
    </location>
</feature>
<dbReference type="InterPro" id="IPR039512">
    <property type="entry name" value="RCHY1_zinc-ribbon"/>
</dbReference>
<dbReference type="InterPro" id="IPR037275">
    <property type="entry name" value="Znf_CTCHY_sf"/>
</dbReference>
<feature type="compositionally biased region" description="Basic and acidic residues" evidence="5">
    <location>
        <begin position="25"/>
        <end position="49"/>
    </location>
</feature>
<feature type="compositionally biased region" description="Acidic residues" evidence="5">
    <location>
        <begin position="639"/>
        <end position="674"/>
    </location>
</feature>
<dbReference type="CDD" id="cd16464">
    <property type="entry name" value="RING-H2_Pirh2-like"/>
    <property type="match status" value="1"/>
</dbReference>
<dbReference type="AlphaFoldDB" id="W3X088"/>
<dbReference type="SUPFAM" id="SSF57850">
    <property type="entry name" value="RING/U-box"/>
    <property type="match status" value="1"/>
</dbReference>
<evidence type="ECO:0000259" key="7">
    <source>
        <dbReference type="PROSITE" id="PS51266"/>
    </source>
</evidence>
<evidence type="ECO:0000256" key="4">
    <source>
        <dbReference type="PROSITE-ProRule" id="PRU00601"/>
    </source>
</evidence>
<dbReference type="GeneID" id="19273628"/>
<evidence type="ECO:0000259" key="8">
    <source>
        <dbReference type="PROSITE" id="PS51270"/>
    </source>
</evidence>
<feature type="domain" description="CHY-type" evidence="7">
    <location>
        <begin position="277"/>
        <end position="344"/>
    </location>
</feature>
<dbReference type="PROSITE" id="PS51270">
    <property type="entry name" value="ZF_CTCHY"/>
    <property type="match status" value="1"/>
</dbReference>
<dbReference type="GO" id="GO:0016567">
    <property type="term" value="P:protein ubiquitination"/>
    <property type="evidence" value="ECO:0007669"/>
    <property type="project" value="TreeGrafter"/>
</dbReference>